<dbReference type="EMBL" id="CP042199">
    <property type="protein sequence ID" value="QDS76434.1"/>
    <property type="molecule type" value="Genomic_DNA"/>
</dbReference>
<evidence type="ECO:0000313" key="3">
    <source>
        <dbReference type="EMBL" id="QDS76434.1"/>
    </source>
</evidence>
<dbReference type="Gene3D" id="3.30.710.10">
    <property type="entry name" value="Potassium Channel Kv1.1, Chain A"/>
    <property type="match status" value="1"/>
</dbReference>
<dbReference type="AlphaFoldDB" id="A0A517LLC5"/>
<dbReference type="SUPFAM" id="SSF54695">
    <property type="entry name" value="POZ domain"/>
    <property type="match status" value="1"/>
</dbReference>
<name>A0A517LLC5_9PEZI</name>
<keyword evidence="4" id="KW-1185">Reference proteome</keyword>
<feature type="domain" description="BTB" evidence="2">
    <location>
        <begin position="17"/>
        <end position="86"/>
    </location>
</feature>
<protein>
    <recommendedName>
        <fullName evidence="2">BTB domain-containing protein</fullName>
    </recommendedName>
</protein>
<dbReference type="InterPro" id="IPR000210">
    <property type="entry name" value="BTB/POZ_dom"/>
</dbReference>
<dbReference type="CDD" id="cd18186">
    <property type="entry name" value="BTB_POZ_ZBTB_KLHL-like"/>
    <property type="match status" value="1"/>
</dbReference>
<reference evidence="3 4" key="1">
    <citation type="submission" date="2019-07" db="EMBL/GenBank/DDBJ databases">
        <title>Finished genome of Venturia effusa.</title>
        <authorList>
            <person name="Young C.A."/>
            <person name="Cox M.P."/>
            <person name="Ganley A.R.D."/>
            <person name="David W.J."/>
        </authorList>
    </citation>
    <scope>NUCLEOTIDE SEQUENCE [LARGE SCALE GENOMIC DNA]</scope>
    <source>
        <strain evidence="4">albino</strain>
    </source>
</reference>
<sequence length="313" mass="36253">MANPDGPISFSSGFGNQLVTIEVGEEKQQFQVHRDILTASSTFFKAAFDGEFREAKEKLIHLTDTAPTTFRDFLAWLYSRRLGVPELDDEDELEENECFYCGFNCPGKSIDPEEVKKARGALAAYEGFPQLSRQEEDKIEAALKPERNRFPCLYVFADRYDVHALRKAIMDDTWYYYERLSSYPDWAFVLIASKNLPIRSPLCRYIVDQYVEHYDIEEEHARNCPIELGIRQKLPLEFVFTILNGLSVLKHHPKVSRSGRKPLCAYHEHPQDEASIQACAKARIENKKRKLDLLEEEYDIEVELAAEQKTKRT</sequence>
<dbReference type="PROSITE" id="PS50097">
    <property type="entry name" value="BTB"/>
    <property type="match status" value="1"/>
</dbReference>
<organism evidence="3 4">
    <name type="scientific">Venturia effusa</name>
    <dbReference type="NCBI Taxonomy" id="50376"/>
    <lineage>
        <taxon>Eukaryota</taxon>
        <taxon>Fungi</taxon>
        <taxon>Dikarya</taxon>
        <taxon>Ascomycota</taxon>
        <taxon>Pezizomycotina</taxon>
        <taxon>Dothideomycetes</taxon>
        <taxon>Pleosporomycetidae</taxon>
        <taxon>Venturiales</taxon>
        <taxon>Venturiaceae</taxon>
        <taxon>Venturia</taxon>
    </lineage>
</organism>
<dbReference type="PANTHER" id="PTHR47843:SF2">
    <property type="entry name" value="BTB DOMAIN-CONTAINING PROTEIN"/>
    <property type="match status" value="1"/>
</dbReference>
<feature type="coiled-coil region" evidence="1">
    <location>
        <begin position="277"/>
        <end position="304"/>
    </location>
</feature>
<proteinExistence type="predicted"/>
<gene>
    <name evidence="3" type="ORF">FKW77_004376</name>
</gene>
<dbReference type="STRING" id="50376.A0A517LLC5"/>
<keyword evidence="1" id="KW-0175">Coiled coil</keyword>
<dbReference type="OrthoDB" id="194443at2759"/>
<dbReference type="Proteomes" id="UP000316270">
    <property type="component" value="Chromosome 15"/>
</dbReference>
<dbReference type="PANTHER" id="PTHR47843">
    <property type="entry name" value="BTB DOMAIN-CONTAINING PROTEIN-RELATED"/>
    <property type="match status" value="1"/>
</dbReference>
<dbReference type="InterPro" id="IPR011333">
    <property type="entry name" value="SKP1/BTB/POZ_sf"/>
</dbReference>
<evidence type="ECO:0000259" key="2">
    <source>
        <dbReference type="PROSITE" id="PS50097"/>
    </source>
</evidence>
<accession>A0A517LLC5</accession>
<evidence type="ECO:0000313" key="4">
    <source>
        <dbReference type="Proteomes" id="UP000316270"/>
    </source>
</evidence>
<dbReference type="Pfam" id="PF00651">
    <property type="entry name" value="BTB"/>
    <property type="match status" value="1"/>
</dbReference>
<dbReference type="SMART" id="SM00225">
    <property type="entry name" value="BTB"/>
    <property type="match status" value="1"/>
</dbReference>
<evidence type="ECO:0000256" key="1">
    <source>
        <dbReference type="SAM" id="Coils"/>
    </source>
</evidence>